<dbReference type="Gene3D" id="3.20.20.70">
    <property type="entry name" value="Aldolase class I"/>
    <property type="match status" value="1"/>
</dbReference>
<dbReference type="InterPro" id="IPR013785">
    <property type="entry name" value="Aldolase_TIM"/>
</dbReference>
<comment type="similarity">
    <text evidence="1">Belongs to the NADH:flavin oxidoreductase/NADH oxidase family.</text>
</comment>
<proteinExistence type="inferred from homology"/>
<dbReference type="SUPFAM" id="SSF51395">
    <property type="entry name" value="FMN-linked oxidoreductases"/>
    <property type="match status" value="1"/>
</dbReference>
<evidence type="ECO:0000256" key="4">
    <source>
        <dbReference type="ARBA" id="ARBA00023002"/>
    </source>
</evidence>
<keyword evidence="4" id="KW-0560">Oxidoreductase</keyword>
<keyword evidence="2" id="KW-0285">Flavoprotein</keyword>
<dbReference type="GO" id="GO:0010181">
    <property type="term" value="F:FMN binding"/>
    <property type="evidence" value="ECO:0007669"/>
    <property type="project" value="InterPro"/>
</dbReference>
<dbReference type="Pfam" id="PF00724">
    <property type="entry name" value="Oxidored_FMN"/>
    <property type="match status" value="1"/>
</dbReference>
<dbReference type="PANTHER" id="PTHR43656">
    <property type="entry name" value="BINDING OXIDOREDUCTASE, PUTATIVE (AFU_ORTHOLOGUE AFUA_2G08260)-RELATED"/>
    <property type="match status" value="1"/>
</dbReference>
<dbReference type="GO" id="GO:0016491">
    <property type="term" value="F:oxidoreductase activity"/>
    <property type="evidence" value="ECO:0007669"/>
    <property type="project" value="UniProtKB-KW"/>
</dbReference>
<sequence length="490" mass="53432">MYEHFAPVWGSPPHSGILALYARWAAGDWGMVITGNVQVAKDHLPLGRDMIVPDTLTDETLAPWRSLANVMHYGSPEPSAPADAKGLGKTPLAVIQLSHGGRQSLNLYSGRPLFAPPLGPSAIPVGATHKGKEGWLSGLAHWLMLQVPKEMTLTDIQRAVGQFVRGAQMAARSGFDGVEVHAAHGYLVSQFISPKSNHRTDEYSAERDPLHFLRDIVFAIRAPGIVPDDFIVGVKLNSADYVGDGDMKENRALDHVREIGKWGLVDFIEVSGGDYEDPQFIDTVEKFKSTRQVIFESFAQKSMDILASCAPTATNRPPPLVVLTGGLNTLPRMASVLAHDHAHLLGVARLSVLHPELPKELSSAIANGTPAFMSDPPTLTELGQRPRSLLSLRTLERITCYILTLIWTAIPARIPRIIGASANVNWYNIMLRRIARGQDIDWTMGTIGATLRYYLQGTPYAPQESGEGWTWWTAVAMVGVVLGIGLGQVV</sequence>
<evidence type="ECO:0000313" key="6">
    <source>
        <dbReference type="EMBL" id="RPD53003.1"/>
    </source>
</evidence>
<evidence type="ECO:0000259" key="5">
    <source>
        <dbReference type="Pfam" id="PF00724"/>
    </source>
</evidence>
<dbReference type="InterPro" id="IPR051799">
    <property type="entry name" value="NADH_flavin_oxidoreductase"/>
</dbReference>
<dbReference type="PANTHER" id="PTHR43656:SF2">
    <property type="entry name" value="BINDING OXIDOREDUCTASE, PUTATIVE (AFU_ORTHOLOGUE AFUA_2G08260)-RELATED"/>
    <property type="match status" value="1"/>
</dbReference>
<dbReference type="AlphaFoldDB" id="A0A5C2RN94"/>
<gene>
    <name evidence="6" type="ORF">L227DRAFT_589497</name>
</gene>
<accession>A0A5C2RN94</accession>
<protein>
    <submittedName>
        <fullName evidence="6">FMN-linked oxidoreductase</fullName>
    </submittedName>
</protein>
<dbReference type="Proteomes" id="UP000313359">
    <property type="component" value="Unassembled WGS sequence"/>
</dbReference>
<dbReference type="STRING" id="1328759.A0A5C2RN94"/>
<dbReference type="OrthoDB" id="1663137at2759"/>
<organism evidence="6 7">
    <name type="scientific">Lentinus tigrinus ALCF2SS1-6</name>
    <dbReference type="NCBI Taxonomy" id="1328759"/>
    <lineage>
        <taxon>Eukaryota</taxon>
        <taxon>Fungi</taxon>
        <taxon>Dikarya</taxon>
        <taxon>Basidiomycota</taxon>
        <taxon>Agaricomycotina</taxon>
        <taxon>Agaricomycetes</taxon>
        <taxon>Polyporales</taxon>
        <taxon>Polyporaceae</taxon>
        <taxon>Lentinus</taxon>
    </lineage>
</organism>
<keyword evidence="3" id="KW-0288">FMN</keyword>
<evidence type="ECO:0000256" key="3">
    <source>
        <dbReference type="ARBA" id="ARBA00022643"/>
    </source>
</evidence>
<evidence type="ECO:0000256" key="2">
    <source>
        <dbReference type="ARBA" id="ARBA00022630"/>
    </source>
</evidence>
<name>A0A5C2RN94_9APHY</name>
<dbReference type="EMBL" id="ML122332">
    <property type="protein sequence ID" value="RPD53003.1"/>
    <property type="molecule type" value="Genomic_DNA"/>
</dbReference>
<feature type="domain" description="NADH:flavin oxidoreductase/NADH oxidase N-terminal" evidence="5">
    <location>
        <begin position="92"/>
        <end position="364"/>
    </location>
</feature>
<keyword evidence="7" id="KW-1185">Reference proteome</keyword>
<dbReference type="InterPro" id="IPR001155">
    <property type="entry name" value="OxRdtase_FMN_N"/>
</dbReference>
<evidence type="ECO:0000256" key="1">
    <source>
        <dbReference type="ARBA" id="ARBA00005979"/>
    </source>
</evidence>
<reference evidence="6" key="1">
    <citation type="journal article" date="2018" name="Genome Biol. Evol.">
        <title>Genomics and development of Lentinus tigrinus, a white-rot wood-decaying mushroom with dimorphic fruiting bodies.</title>
        <authorList>
            <person name="Wu B."/>
            <person name="Xu Z."/>
            <person name="Knudson A."/>
            <person name="Carlson A."/>
            <person name="Chen N."/>
            <person name="Kovaka S."/>
            <person name="LaButti K."/>
            <person name="Lipzen A."/>
            <person name="Pennachio C."/>
            <person name="Riley R."/>
            <person name="Schakwitz W."/>
            <person name="Umezawa K."/>
            <person name="Ohm R.A."/>
            <person name="Grigoriev I.V."/>
            <person name="Nagy L.G."/>
            <person name="Gibbons J."/>
            <person name="Hibbett D."/>
        </authorList>
    </citation>
    <scope>NUCLEOTIDE SEQUENCE [LARGE SCALE GENOMIC DNA]</scope>
    <source>
        <strain evidence="6">ALCF2SS1-6</strain>
    </source>
</reference>
<evidence type="ECO:0000313" key="7">
    <source>
        <dbReference type="Proteomes" id="UP000313359"/>
    </source>
</evidence>